<keyword evidence="2" id="KW-1185">Reference proteome</keyword>
<evidence type="ECO:0000313" key="2">
    <source>
        <dbReference type="Proteomes" id="UP001244427"/>
    </source>
</evidence>
<organism evidence="1 2">
    <name type="scientific">Microbacterium natoriense</name>
    <dbReference type="NCBI Taxonomy" id="284570"/>
    <lineage>
        <taxon>Bacteria</taxon>
        <taxon>Bacillati</taxon>
        <taxon>Actinomycetota</taxon>
        <taxon>Actinomycetes</taxon>
        <taxon>Micrococcales</taxon>
        <taxon>Microbacteriaceae</taxon>
        <taxon>Microbacterium</taxon>
    </lineage>
</organism>
<proteinExistence type="predicted"/>
<name>A0AAW8F1U3_9MICO</name>
<sequence length="102" mass="11828">MTASIDEEFIRISFALWLDRLINEGFGDNRDGLDVTDAEAGLMIIRVIHEGMLHREAAEGLCSEAELQTRHQEYVHDNAVRQFLANWPEFRQALQRPPHREL</sequence>
<comment type="caution">
    <text evidence="1">The sequence shown here is derived from an EMBL/GenBank/DDBJ whole genome shotgun (WGS) entry which is preliminary data.</text>
</comment>
<protein>
    <submittedName>
        <fullName evidence="1">Uncharacterized protein</fullName>
    </submittedName>
</protein>
<dbReference type="AlphaFoldDB" id="A0AAW8F1U3"/>
<accession>A0AAW8F1U3</accession>
<dbReference type="RefSeq" id="WP_307298904.1">
    <property type="nucleotide sequence ID" value="NZ_JAUSXV010000001.1"/>
</dbReference>
<dbReference type="EMBL" id="JAUSXV010000001">
    <property type="protein sequence ID" value="MDQ0649507.1"/>
    <property type="molecule type" value="Genomic_DNA"/>
</dbReference>
<dbReference type="Proteomes" id="UP001244427">
    <property type="component" value="Unassembled WGS sequence"/>
</dbReference>
<gene>
    <name evidence="1" type="ORF">QFZ53_003703</name>
</gene>
<reference evidence="1 2" key="1">
    <citation type="submission" date="2023-07" db="EMBL/GenBank/DDBJ databases">
        <title>Comparative genomics of wheat-associated soil bacteria to identify genetic determinants of phenazine resistance.</title>
        <authorList>
            <person name="Mouncey N."/>
        </authorList>
    </citation>
    <scope>NUCLEOTIDE SEQUENCE [LARGE SCALE GENOMIC DNA]</scope>
    <source>
        <strain evidence="1 2">W4I9-1</strain>
    </source>
</reference>
<evidence type="ECO:0000313" key="1">
    <source>
        <dbReference type="EMBL" id="MDQ0649507.1"/>
    </source>
</evidence>